<dbReference type="RefSeq" id="WP_037287073.1">
    <property type="nucleotide sequence ID" value="NZ_JEOB01000002.1"/>
</dbReference>
<dbReference type="AlphaFoldDB" id="A0A011V335"/>
<keyword evidence="1" id="KW-0812">Transmembrane</keyword>
<evidence type="ECO:0000256" key="1">
    <source>
        <dbReference type="SAM" id="Phobius"/>
    </source>
</evidence>
<dbReference type="Proteomes" id="UP000021369">
    <property type="component" value="Unassembled WGS sequence"/>
</dbReference>
<name>A0A011V335_RUMAL</name>
<sequence>MRTKAKAALISAAAIVGVAGGIWFSWCSGINYERRYKKLFDKTFKGDYKITVTESWFYTNKEAPIKLPVRYKVYDVEYKDKNGNVRHSELDNRVGYSNYFFEDEKLIEYIKNRNFKADYDIMAFLNYEMDDIAKEDMRENIMPKYFDFTYDPESDSFPQGDGYKMICLPFGTCTNYVSETENIDKMQEFISPENCIVISDMDAKTYANIKSNYLLFAVIITDEDKYEMKDEYLKKVEAMMDEYSAASDFGGNYHYIVRRESNEETELKDLDVTEVYVLNGEKITFDPNEEYPSARFREEIAKKCGYVISKK</sequence>
<accession>A0A011V335</accession>
<organism evidence="2 3">
    <name type="scientific">Ruminococcus albus SY3</name>
    <dbReference type="NCBI Taxonomy" id="1341156"/>
    <lineage>
        <taxon>Bacteria</taxon>
        <taxon>Bacillati</taxon>
        <taxon>Bacillota</taxon>
        <taxon>Clostridia</taxon>
        <taxon>Eubacteriales</taxon>
        <taxon>Oscillospiraceae</taxon>
        <taxon>Ruminococcus</taxon>
    </lineage>
</organism>
<keyword evidence="3" id="KW-1185">Reference proteome</keyword>
<evidence type="ECO:0000313" key="3">
    <source>
        <dbReference type="Proteomes" id="UP000021369"/>
    </source>
</evidence>
<dbReference type="EMBL" id="JEOB01000002">
    <property type="protein sequence ID" value="EXM39867.1"/>
    <property type="molecule type" value="Genomic_DNA"/>
</dbReference>
<gene>
    <name evidence="2" type="ORF">RASY3_08950</name>
</gene>
<keyword evidence="1" id="KW-1133">Transmembrane helix</keyword>
<dbReference type="OrthoDB" id="1819788at2"/>
<comment type="caution">
    <text evidence="2">The sequence shown here is derived from an EMBL/GenBank/DDBJ whole genome shotgun (WGS) entry which is preliminary data.</text>
</comment>
<feature type="transmembrane region" description="Helical" evidence="1">
    <location>
        <begin position="7"/>
        <end position="26"/>
    </location>
</feature>
<dbReference type="PATRIC" id="fig|1341156.4.peg.1096"/>
<keyword evidence="1" id="KW-0472">Membrane</keyword>
<protein>
    <submittedName>
        <fullName evidence="2">Uncharacterized protein</fullName>
    </submittedName>
</protein>
<evidence type="ECO:0000313" key="2">
    <source>
        <dbReference type="EMBL" id="EXM39867.1"/>
    </source>
</evidence>
<proteinExistence type="predicted"/>
<reference evidence="2 3" key="1">
    <citation type="submission" date="2013-06" db="EMBL/GenBank/DDBJ databases">
        <title>Rumen cellulosomics: divergent fiber-degrading strategies revealed by comparative genome-wide analysis of six Ruminococcal strains.</title>
        <authorList>
            <person name="Dassa B."/>
            <person name="Borovok I."/>
            <person name="Lamed R."/>
            <person name="Flint H."/>
            <person name="Yeoman C.J."/>
            <person name="White B."/>
            <person name="Bayer E.A."/>
        </authorList>
    </citation>
    <scope>NUCLEOTIDE SEQUENCE [LARGE SCALE GENOMIC DNA]</scope>
    <source>
        <strain evidence="2 3">SY3</strain>
    </source>
</reference>